<evidence type="ECO:0000313" key="5">
    <source>
        <dbReference type="EMBL" id="MDG2950964.1"/>
    </source>
</evidence>
<comment type="caution">
    <text evidence="5">The sequence shown here is derived from an EMBL/GenBank/DDBJ whole genome shotgun (WGS) entry which is preliminary data.</text>
</comment>
<dbReference type="AlphaFoldDB" id="A0AAW6QBI7"/>
<dbReference type="Gene3D" id="3.30.70.580">
    <property type="entry name" value="Pseudouridine synthase I, catalytic domain, N-terminal subdomain"/>
    <property type="match status" value="1"/>
</dbReference>
<dbReference type="Pfam" id="PF00849">
    <property type="entry name" value="PseudoU_synth_2"/>
    <property type="match status" value="1"/>
</dbReference>
<dbReference type="GO" id="GO:0001522">
    <property type="term" value="P:pseudouridine synthesis"/>
    <property type="evidence" value="ECO:0007669"/>
    <property type="project" value="InterPro"/>
</dbReference>
<dbReference type="InterPro" id="IPR042092">
    <property type="entry name" value="PsdUridine_s_RsuA/RluB/E/F_cat"/>
</dbReference>
<feature type="domain" description="Pseudouridine synthase RsuA/RluA-like" evidence="4">
    <location>
        <begin position="32"/>
        <end position="176"/>
    </location>
</feature>
<name>A0AAW6QBI7_9PAST</name>
<dbReference type="EC" id="5.4.99.-" evidence="3"/>
<accession>A0AAW6QBI7</accession>
<dbReference type="Gene3D" id="3.30.70.1560">
    <property type="entry name" value="Alpha-L RNA-binding motif"/>
    <property type="match status" value="1"/>
</dbReference>
<dbReference type="Proteomes" id="UP001214976">
    <property type="component" value="Unassembled WGS sequence"/>
</dbReference>
<dbReference type="PROSITE" id="PS01149">
    <property type="entry name" value="PSI_RSU"/>
    <property type="match status" value="1"/>
</dbReference>
<dbReference type="PANTHER" id="PTHR47683:SF2">
    <property type="entry name" value="RNA-BINDING S4 DOMAIN-CONTAINING PROTEIN"/>
    <property type="match status" value="1"/>
</dbReference>
<dbReference type="GO" id="GO:0009982">
    <property type="term" value="F:pseudouridine synthase activity"/>
    <property type="evidence" value="ECO:0007669"/>
    <property type="project" value="InterPro"/>
</dbReference>
<sequence length="219" mass="25128">MRAARPQAKSAVDFRTDFRRRKPALSLAQTEVILFNKPFEVLTQFSDENGRKNLKDFIPVPDVYAAGRLDRDSEGLLILTNNGELQHRLANPQFKLPKTYWVQVEGRPTEADLEPLRRGLELKDGMTKPAKVRWISEPDLWPRVPPVRERKTIPTAWLEIQISEGKNRQVRRMTAHIGFPTLRLVRTAVAGLSLNGLPNGQYRRLSEAELKELFRLLGL</sequence>
<evidence type="ECO:0000259" key="4">
    <source>
        <dbReference type="Pfam" id="PF00849"/>
    </source>
</evidence>
<evidence type="ECO:0000256" key="2">
    <source>
        <dbReference type="ARBA" id="ARBA00023235"/>
    </source>
</evidence>
<organism evidence="5 6">
    <name type="scientific">Exercitatus varius</name>
    <dbReference type="NCBI Taxonomy" id="67857"/>
    <lineage>
        <taxon>Bacteria</taxon>
        <taxon>Pseudomonadati</taxon>
        <taxon>Pseudomonadota</taxon>
        <taxon>Gammaproteobacteria</taxon>
        <taxon>Pasteurellales</taxon>
        <taxon>Pasteurellaceae</taxon>
        <taxon>Exercitatus</taxon>
    </lineage>
</organism>
<comment type="similarity">
    <text evidence="1 3">Belongs to the pseudouridine synthase RsuA family.</text>
</comment>
<keyword evidence="2 3" id="KW-0413">Isomerase</keyword>
<dbReference type="InterPro" id="IPR000748">
    <property type="entry name" value="PsdUridine_synth_RsuA/RluB/E/F"/>
</dbReference>
<dbReference type="PANTHER" id="PTHR47683">
    <property type="entry name" value="PSEUDOURIDINE SYNTHASE FAMILY PROTEIN-RELATED"/>
    <property type="match status" value="1"/>
</dbReference>
<proteinExistence type="inferred from homology"/>
<evidence type="ECO:0000256" key="1">
    <source>
        <dbReference type="ARBA" id="ARBA00008348"/>
    </source>
</evidence>
<evidence type="ECO:0000256" key="3">
    <source>
        <dbReference type="RuleBase" id="RU003887"/>
    </source>
</evidence>
<dbReference type="InterPro" id="IPR020094">
    <property type="entry name" value="TruA/RsuA/RluB/E/F_N"/>
</dbReference>
<dbReference type="InterPro" id="IPR018496">
    <property type="entry name" value="PsdUridine_synth_RsuA/RluB_CS"/>
</dbReference>
<reference evidence="5" key="1">
    <citation type="submission" date="2023-03" db="EMBL/GenBank/DDBJ databases">
        <title>Classification of Bisgaard taxon 6 and taxon 10 as Exercitatus varius gen. nov., spec. nov.</title>
        <authorList>
            <person name="Christensen H."/>
        </authorList>
    </citation>
    <scope>NUCLEOTIDE SEQUENCE</scope>
    <source>
        <strain evidence="5">86116</strain>
    </source>
</reference>
<dbReference type="GO" id="GO:0003723">
    <property type="term" value="F:RNA binding"/>
    <property type="evidence" value="ECO:0007669"/>
    <property type="project" value="InterPro"/>
</dbReference>
<dbReference type="EMBL" id="JARQTW010000021">
    <property type="protein sequence ID" value="MDG2950964.1"/>
    <property type="molecule type" value="Genomic_DNA"/>
</dbReference>
<dbReference type="GO" id="GO:0140098">
    <property type="term" value="F:catalytic activity, acting on RNA"/>
    <property type="evidence" value="ECO:0007669"/>
    <property type="project" value="UniProtKB-ARBA"/>
</dbReference>
<dbReference type="RefSeq" id="WP_317477863.1">
    <property type="nucleotide sequence ID" value="NZ_JARQTW010000021.1"/>
</dbReference>
<dbReference type="GO" id="GO:0006364">
    <property type="term" value="P:rRNA processing"/>
    <property type="evidence" value="ECO:0007669"/>
    <property type="project" value="UniProtKB-ARBA"/>
</dbReference>
<evidence type="ECO:0000313" key="6">
    <source>
        <dbReference type="Proteomes" id="UP001214976"/>
    </source>
</evidence>
<dbReference type="InterPro" id="IPR006145">
    <property type="entry name" value="PsdUridine_synth_RsuA/RluA"/>
</dbReference>
<protein>
    <recommendedName>
        <fullName evidence="3">Pseudouridine synthase</fullName>
        <ecNumber evidence="3">5.4.99.-</ecNumber>
    </recommendedName>
</protein>
<dbReference type="InterPro" id="IPR050343">
    <property type="entry name" value="RsuA_PseudoU_synthase"/>
</dbReference>
<dbReference type="NCBIfam" id="TIGR00093">
    <property type="entry name" value="pseudouridine synthase"/>
    <property type="match status" value="1"/>
</dbReference>
<dbReference type="SUPFAM" id="SSF55120">
    <property type="entry name" value="Pseudouridine synthase"/>
    <property type="match status" value="1"/>
</dbReference>
<dbReference type="InterPro" id="IPR020103">
    <property type="entry name" value="PsdUridine_synth_cat_dom_sf"/>
</dbReference>
<gene>
    <name evidence="5" type="ORF">P7M15_10660</name>
</gene>